<dbReference type="AlphaFoldDB" id="A0A0H3ZP69"/>
<reference evidence="2" key="1">
    <citation type="journal article" date="2015" name="MBio">
        <title>Eco-Evolutionary Dynamics of Episomes among Ecologically Cohesive Bacterial Populations.</title>
        <authorList>
            <person name="Xue H."/>
            <person name="Cordero O.X."/>
            <person name="Camas F.M."/>
            <person name="Trimble W."/>
            <person name="Meyer F."/>
            <person name="Guglielmini J."/>
            <person name="Rocha E.P."/>
            <person name="Polz M.F."/>
        </authorList>
    </citation>
    <scope>NUCLEOTIDE SEQUENCE</scope>
    <source>
        <strain evidence="2">1F_260</strain>
    </source>
</reference>
<protein>
    <submittedName>
        <fullName evidence="2">Uncharacterized protein</fullName>
    </submittedName>
</protein>
<evidence type="ECO:0000313" key="2">
    <source>
        <dbReference type="EMBL" id="AKN38113.1"/>
    </source>
</evidence>
<sequence length="42" mass="4637">MEGSTEENSQPLKSDNVTRHNGGFSLFLTLLGFISNRKIIKG</sequence>
<accession>A0A0H3ZP69</accession>
<name>A0A0H3ZP69_9GAMM</name>
<feature type="region of interest" description="Disordered" evidence="1">
    <location>
        <begin position="1"/>
        <end position="20"/>
    </location>
</feature>
<organism evidence="2">
    <name type="scientific">Enterovibrio norvegicus</name>
    <dbReference type="NCBI Taxonomy" id="188144"/>
    <lineage>
        <taxon>Bacteria</taxon>
        <taxon>Pseudomonadati</taxon>
        <taxon>Pseudomonadota</taxon>
        <taxon>Gammaproteobacteria</taxon>
        <taxon>Vibrionales</taxon>
        <taxon>Vibrionaceae</taxon>
        <taxon>Enterovibrio</taxon>
    </lineage>
</organism>
<feature type="compositionally biased region" description="Polar residues" evidence="1">
    <location>
        <begin position="1"/>
        <end position="15"/>
    </location>
</feature>
<dbReference type="EMBL" id="KP795564">
    <property type="protein sequence ID" value="AKN38113.1"/>
    <property type="molecule type" value="Genomic_DNA"/>
</dbReference>
<evidence type="ECO:0000256" key="1">
    <source>
        <dbReference type="SAM" id="MobiDB-lite"/>
    </source>
</evidence>
<proteinExistence type="predicted"/>